<keyword evidence="2" id="KW-1185">Reference proteome</keyword>
<dbReference type="RefSeq" id="WP_035452897.1">
    <property type="nucleotide sequence ID" value="NZ_AZGA01000005.1"/>
</dbReference>
<reference evidence="1 2" key="1">
    <citation type="journal article" date="2015" name="Genome Announc.">
        <title>Expanding the biotechnology potential of lactobacilli through comparative genomics of 213 strains and associated genera.</title>
        <authorList>
            <person name="Sun Z."/>
            <person name="Harris H.M."/>
            <person name="McCann A."/>
            <person name="Guo C."/>
            <person name="Argimon S."/>
            <person name="Zhang W."/>
            <person name="Yang X."/>
            <person name="Jeffery I.B."/>
            <person name="Cooney J.C."/>
            <person name="Kagawa T.F."/>
            <person name="Liu W."/>
            <person name="Song Y."/>
            <person name="Salvetti E."/>
            <person name="Wrobel A."/>
            <person name="Rasinkangas P."/>
            <person name="Parkhill J."/>
            <person name="Rea M.C."/>
            <person name="O'Sullivan O."/>
            <person name="Ritari J."/>
            <person name="Douillard F.P."/>
            <person name="Paul Ross R."/>
            <person name="Yang R."/>
            <person name="Briner A.E."/>
            <person name="Felis G.E."/>
            <person name="de Vos W.M."/>
            <person name="Barrangou R."/>
            <person name="Klaenhammer T.R."/>
            <person name="Caufield P.W."/>
            <person name="Cui Y."/>
            <person name="Zhang H."/>
            <person name="O'Toole P.W."/>
        </authorList>
    </citation>
    <scope>NUCLEOTIDE SEQUENCE [LARGE SCALE GENOMIC DNA]</scope>
    <source>
        <strain evidence="1 2">DSM 18527</strain>
    </source>
</reference>
<dbReference type="AlphaFoldDB" id="X0QN47"/>
<name>X0QN47_9LACO</name>
<evidence type="ECO:0000313" key="2">
    <source>
        <dbReference type="Proteomes" id="UP000051236"/>
    </source>
</evidence>
<comment type="caution">
    <text evidence="1">The sequence shown here is derived from an EMBL/GenBank/DDBJ whole genome shotgun (WGS) entry which is preliminary data.</text>
</comment>
<dbReference type="OrthoDB" id="2412875at2"/>
<dbReference type="PATRIC" id="fig|1423734.3.peg.3077"/>
<dbReference type="Proteomes" id="UP000051236">
    <property type="component" value="Unassembled WGS sequence"/>
</dbReference>
<organism evidence="1 2">
    <name type="scientific">Agrilactobacillus composti DSM 18527 = JCM 14202</name>
    <dbReference type="NCBI Taxonomy" id="1423734"/>
    <lineage>
        <taxon>Bacteria</taxon>
        <taxon>Bacillati</taxon>
        <taxon>Bacillota</taxon>
        <taxon>Bacilli</taxon>
        <taxon>Lactobacillales</taxon>
        <taxon>Lactobacillaceae</taxon>
        <taxon>Agrilactobacillus</taxon>
    </lineage>
</organism>
<dbReference type="eggNOG" id="ENOG5030AJD">
    <property type="taxonomic scope" value="Bacteria"/>
</dbReference>
<accession>X0QN47</accession>
<sequence length="83" mass="9521">MANQRMQIDPEKFAAQFMATVNITLDPDKSNMESAAKEALAAYLSAYYLAQRFNNTENEFFADPDRNKKTSGYQRILGELNQY</sequence>
<proteinExistence type="predicted"/>
<gene>
    <name evidence="1" type="ORF">FC83_GL003027</name>
</gene>
<dbReference type="EMBL" id="AZGA01000005">
    <property type="protein sequence ID" value="KRM36274.1"/>
    <property type="molecule type" value="Genomic_DNA"/>
</dbReference>
<protein>
    <submittedName>
        <fullName evidence="1">Uncharacterized protein</fullName>
    </submittedName>
</protein>
<evidence type="ECO:0000313" key="1">
    <source>
        <dbReference type="EMBL" id="KRM36274.1"/>
    </source>
</evidence>
<dbReference type="STRING" id="1423734.FC83_GL003027"/>